<dbReference type="InterPro" id="IPR036275">
    <property type="entry name" value="YdgH-like_sf"/>
</dbReference>
<accession>A0A786VC83</accession>
<organism evidence="1">
    <name type="scientific">Escherichia coli</name>
    <dbReference type="NCBI Taxonomy" id="562"/>
    <lineage>
        <taxon>Bacteria</taxon>
        <taxon>Pseudomonadati</taxon>
        <taxon>Pseudomonadota</taxon>
        <taxon>Gammaproteobacteria</taxon>
        <taxon>Enterobacterales</taxon>
        <taxon>Enterobacteriaceae</taxon>
        <taxon>Escherichia</taxon>
    </lineage>
</organism>
<dbReference type="AlphaFoldDB" id="A0A786VC83"/>
<name>A0A786VC83_ECOLX</name>
<proteinExistence type="predicted"/>
<gene>
    <name evidence="1" type="ORF">GGB84_005089</name>
</gene>
<evidence type="ECO:0000313" key="1">
    <source>
        <dbReference type="EMBL" id="HAG5773258.1"/>
    </source>
</evidence>
<dbReference type="SUPFAM" id="SSF159871">
    <property type="entry name" value="YdgH-like"/>
    <property type="match status" value="1"/>
</dbReference>
<dbReference type="EMBL" id="DAAYTU010000092">
    <property type="protein sequence ID" value="HAG5773258.1"/>
    <property type="molecule type" value="Genomic_DNA"/>
</dbReference>
<protein>
    <submittedName>
        <fullName evidence="1">Multiple stress resistance protein BhsA</fullName>
    </submittedName>
</protein>
<dbReference type="Gene3D" id="3.30.1660.10">
    <property type="entry name" value="Flavin-binding protein dodecin"/>
    <property type="match status" value="1"/>
</dbReference>
<reference evidence="1" key="1">
    <citation type="journal article" date="2018" name="Genome Biol.">
        <title>SKESA: strategic k-mer extension for scrupulous assemblies.</title>
        <authorList>
            <person name="Souvorov A."/>
            <person name="Agarwala R."/>
            <person name="Lipman D.J."/>
        </authorList>
    </citation>
    <scope>NUCLEOTIDE SEQUENCE [LARGE SCALE GENOMIC DNA]</scope>
    <source>
        <strain evidence="1">1839</strain>
    </source>
</reference>
<dbReference type="RefSeq" id="WP_064577908.1">
    <property type="nucleotide sequence ID" value="NZ_CP027551.1"/>
</dbReference>
<sequence>MMKYLLLAVSLFTSGYSMAHTPHEIQRNNYISATGTTPDNVVNNLYKKAEKRGERIVKITSVGGNNILYGSAITVKDGVDI</sequence>
<dbReference type="InterPro" id="IPR025543">
    <property type="entry name" value="Dodecin-like"/>
</dbReference>
<reference evidence="1" key="2">
    <citation type="submission" date="2020-02" db="EMBL/GenBank/DDBJ databases">
        <authorList>
            <consortium name="NCBI Pathogen Detection Project"/>
        </authorList>
    </citation>
    <scope>NUCLEOTIDE SEQUENCE</scope>
    <source>
        <strain evidence="1">1839</strain>
    </source>
</reference>
<comment type="caution">
    <text evidence="1">The sequence shown here is derived from an EMBL/GenBank/DDBJ whole genome shotgun (WGS) entry which is preliminary data.</text>
</comment>